<sequence length="76" mass="8702">MVGNGNKIRFWEDVWRGDEAFCNQFLTLYRACSRPTGKISPQDEYSGNNANWNTHLQIDISDKDLVLCKGFSDTRG</sequence>
<evidence type="ECO:0000313" key="2">
    <source>
        <dbReference type="Proteomes" id="UP000237000"/>
    </source>
</evidence>
<organism evidence="1 2">
    <name type="scientific">Trema orientale</name>
    <name type="common">Charcoal tree</name>
    <name type="synonym">Celtis orientalis</name>
    <dbReference type="NCBI Taxonomy" id="63057"/>
    <lineage>
        <taxon>Eukaryota</taxon>
        <taxon>Viridiplantae</taxon>
        <taxon>Streptophyta</taxon>
        <taxon>Embryophyta</taxon>
        <taxon>Tracheophyta</taxon>
        <taxon>Spermatophyta</taxon>
        <taxon>Magnoliopsida</taxon>
        <taxon>eudicotyledons</taxon>
        <taxon>Gunneridae</taxon>
        <taxon>Pentapetalae</taxon>
        <taxon>rosids</taxon>
        <taxon>fabids</taxon>
        <taxon>Rosales</taxon>
        <taxon>Cannabaceae</taxon>
        <taxon>Trema</taxon>
    </lineage>
</organism>
<dbReference type="InParanoid" id="A0A2P5DP10"/>
<dbReference type="EMBL" id="JXTC01000258">
    <property type="protein sequence ID" value="PON75015.1"/>
    <property type="molecule type" value="Genomic_DNA"/>
</dbReference>
<dbReference type="AlphaFoldDB" id="A0A2P5DP10"/>
<proteinExistence type="predicted"/>
<dbReference type="Proteomes" id="UP000237000">
    <property type="component" value="Unassembled WGS sequence"/>
</dbReference>
<comment type="caution">
    <text evidence="1">The sequence shown here is derived from an EMBL/GenBank/DDBJ whole genome shotgun (WGS) entry which is preliminary data.</text>
</comment>
<evidence type="ECO:0000313" key="1">
    <source>
        <dbReference type="EMBL" id="PON75015.1"/>
    </source>
</evidence>
<reference evidence="2" key="1">
    <citation type="submission" date="2016-06" db="EMBL/GenBank/DDBJ databases">
        <title>Parallel loss of symbiosis genes in relatives of nitrogen-fixing non-legume Parasponia.</title>
        <authorList>
            <person name="Van Velzen R."/>
            <person name="Holmer R."/>
            <person name="Bu F."/>
            <person name="Rutten L."/>
            <person name="Van Zeijl A."/>
            <person name="Liu W."/>
            <person name="Santuari L."/>
            <person name="Cao Q."/>
            <person name="Sharma T."/>
            <person name="Shen D."/>
            <person name="Roswanjaya Y."/>
            <person name="Wardhani T."/>
            <person name="Kalhor M.S."/>
            <person name="Jansen J."/>
            <person name="Van den Hoogen J."/>
            <person name="Gungor B."/>
            <person name="Hartog M."/>
            <person name="Hontelez J."/>
            <person name="Verver J."/>
            <person name="Yang W.-C."/>
            <person name="Schijlen E."/>
            <person name="Repin R."/>
            <person name="Schilthuizen M."/>
            <person name="Schranz E."/>
            <person name="Heidstra R."/>
            <person name="Miyata K."/>
            <person name="Fedorova E."/>
            <person name="Kohlen W."/>
            <person name="Bisseling T."/>
            <person name="Smit S."/>
            <person name="Geurts R."/>
        </authorList>
    </citation>
    <scope>NUCLEOTIDE SEQUENCE [LARGE SCALE GENOMIC DNA]</scope>
    <source>
        <strain evidence="2">cv. RG33-2</strain>
    </source>
</reference>
<accession>A0A2P5DP10</accession>
<dbReference type="OrthoDB" id="1306001at2759"/>
<gene>
    <name evidence="1" type="ORF">TorRG33x02_245800</name>
</gene>
<keyword evidence="2" id="KW-1185">Reference proteome</keyword>
<protein>
    <submittedName>
        <fullName evidence="1">Uncharacterized protein</fullName>
    </submittedName>
</protein>
<name>A0A2P5DP10_TREOI</name>